<gene>
    <name evidence="5" type="ORF">C8N32_106148</name>
</gene>
<dbReference type="PANTHER" id="PTHR46796">
    <property type="entry name" value="HTH-TYPE TRANSCRIPTIONAL ACTIVATOR RHAS-RELATED"/>
    <property type="match status" value="1"/>
</dbReference>
<evidence type="ECO:0000256" key="2">
    <source>
        <dbReference type="ARBA" id="ARBA00023125"/>
    </source>
</evidence>
<dbReference type="InterPro" id="IPR050204">
    <property type="entry name" value="AraC_XylS_family_regulators"/>
</dbReference>
<sequence>MTAEFEFSTAAMELRLRSQRWQEAVQASYYPLSLRFRDPDRFNGRLCRTALGHASLSRLQSDPVSYERLPAHIRAAQQDEYLVTLPCRSGVTFRQLGYEVRCEPGAFLLERGDEPYRFAYEQSNDLLVLKVNRKVLSERVRQPDRFCARVFQTHTGAAALFATMLRHAQAHREGLPPEARETLGRQLLELLGLALAGAEGRESGHSAVRAAHLRRAERFVRLNLKNPELSPDLVAESCGVSKRYLHDLFRDSGSTVGQYIRDQRLIAARDRLQAAPDLPISEVAYRFSFADHAQFSRLFRARFGITPSEFRKTPCAPIDPGA</sequence>
<dbReference type="OrthoDB" id="8004517at2"/>
<dbReference type="InterPro" id="IPR009057">
    <property type="entry name" value="Homeodomain-like_sf"/>
</dbReference>
<accession>A0A2T5BT63</accession>
<dbReference type="InterPro" id="IPR020449">
    <property type="entry name" value="Tscrpt_reg_AraC-type_HTH"/>
</dbReference>
<dbReference type="InterPro" id="IPR018060">
    <property type="entry name" value="HTH_AraC"/>
</dbReference>
<dbReference type="SMART" id="SM00342">
    <property type="entry name" value="HTH_ARAC"/>
    <property type="match status" value="1"/>
</dbReference>
<keyword evidence="3" id="KW-0804">Transcription</keyword>
<dbReference type="PRINTS" id="PR00032">
    <property type="entry name" value="HTHARAC"/>
</dbReference>
<proteinExistence type="predicted"/>
<protein>
    <submittedName>
        <fullName evidence="5">AraC-like DNA-binding protein</fullName>
    </submittedName>
</protein>
<dbReference type="Gene3D" id="1.10.10.60">
    <property type="entry name" value="Homeodomain-like"/>
    <property type="match status" value="1"/>
</dbReference>
<comment type="caution">
    <text evidence="5">The sequence shown here is derived from an EMBL/GenBank/DDBJ whole genome shotgun (WGS) entry which is preliminary data.</text>
</comment>
<evidence type="ECO:0000256" key="1">
    <source>
        <dbReference type="ARBA" id="ARBA00023015"/>
    </source>
</evidence>
<dbReference type="Proteomes" id="UP000243859">
    <property type="component" value="Unassembled WGS sequence"/>
</dbReference>
<dbReference type="Pfam" id="PF14525">
    <property type="entry name" value="AraC_binding_2"/>
    <property type="match status" value="1"/>
</dbReference>
<evidence type="ECO:0000313" key="5">
    <source>
        <dbReference type="EMBL" id="PTN02575.1"/>
    </source>
</evidence>
<dbReference type="RefSeq" id="WP_107891844.1">
    <property type="nucleotide sequence ID" value="NZ_NHSI01000034.1"/>
</dbReference>
<dbReference type="AlphaFoldDB" id="A0A2T5BT63"/>
<dbReference type="GO" id="GO:0043565">
    <property type="term" value="F:sequence-specific DNA binding"/>
    <property type="evidence" value="ECO:0007669"/>
    <property type="project" value="InterPro"/>
</dbReference>
<organism evidence="5 6">
    <name type="scientific">Rhodovulum imhoffii</name>
    <dbReference type="NCBI Taxonomy" id="365340"/>
    <lineage>
        <taxon>Bacteria</taxon>
        <taxon>Pseudomonadati</taxon>
        <taxon>Pseudomonadota</taxon>
        <taxon>Alphaproteobacteria</taxon>
        <taxon>Rhodobacterales</taxon>
        <taxon>Paracoccaceae</taxon>
        <taxon>Rhodovulum</taxon>
    </lineage>
</organism>
<keyword evidence="1" id="KW-0805">Transcription regulation</keyword>
<dbReference type="SUPFAM" id="SSF46689">
    <property type="entry name" value="Homeodomain-like"/>
    <property type="match status" value="1"/>
</dbReference>
<dbReference type="InterPro" id="IPR035418">
    <property type="entry name" value="AraC-bd_2"/>
</dbReference>
<evidence type="ECO:0000259" key="4">
    <source>
        <dbReference type="PROSITE" id="PS01124"/>
    </source>
</evidence>
<name>A0A2T5BT63_9RHOB</name>
<feature type="domain" description="HTH araC/xylS-type" evidence="4">
    <location>
        <begin position="214"/>
        <end position="313"/>
    </location>
</feature>
<reference evidence="5 6" key="1">
    <citation type="submission" date="2018-04" db="EMBL/GenBank/DDBJ databases">
        <title>Genomic Encyclopedia of Archaeal and Bacterial Type Strains, Phase II (KMG-II): from individual species to whole genera.</title>
        <authorList>
            <person name="Goeker M."/>
        </authorList>
    </citation>
    <scope>NUCLEOTIDE SEQUENCE [LARGE SCALE GENOMIC DNA]</scope>
    <source>
        <strain evidence="5 6">DSM 18064</strain>
    </source>
</reference>
<dbReference type="PANTHER" id="PTHR46796:SF6">
    <property type="entry name" value="ARAC SUBFAMILY"/>
    <property type="match status" value="1"/>
</dbReference>
<dbReference type="EMBL" id="QAAA01000006">
    <property type="protein sequence ID" value="PTN02575.1"/>
    <property type="molecule type" value="Genomic_DNA"/>
</dbReference>
<dbReference type="GO" id="GO:0003700">
    <property type="term" value="F:DNA-binding transcription factor activity"/>
    <property type="evidence" value="ECO:0007669"/>
    <property type="project" value="InterPro"/>
</dbReference>
<evidence type="ECO:0000256" key="3">
    <source>
        <dbReference type="ARBA" id="ARBA00023163"/>
    </source>
</evidence>
<dbReference type="PROSITE" id="PS01124">
    <property type="entry name" value="HTH_ARAC_FAMILY_2"/>
    <property type="match status" value="1"/>
</dbReference>
<evidence type="ECO:0000313" key="6">
    <source>
        <dbReference type="Proteomes" id="UP000243859"/>
    </source>
</evidence>
<keyword evidence="6" id="KW-1185">Reference proteome</keyword>
<dbReference type="Pfam" id="PF12833">
    <property type="entry name" value="HTH_18"/>
    <property type="match status" value="1"/>
</dbReference>
<keyword evidence="2 5" id="KW-0238">DNA-binding</keyword>